<evidence type="ECO:0000313" key="6">
    <source>
        <dbReference type="Proteomes" id="UP000030653"/>
    </source>
</evidence>
<dbReference type="EMBL" id="JH795865">
    <property type="protein sequence ID" value="EJU01038.1"/>
    <property type="molecule type" value="Genomic_DNA"/>
</dbReference>
<keyword evidence="3" id="KW-1133">Transmembrane helix</keyword>
<organism evidence="5 6">
    <name type="scientific">Dacryopinax primogenitus (strain DJM 731)</name>
    <name type="common">Brown rot fungus</name>
    <dbReference type="NCBI Taxonomy" id="1858805"/>
    <lineage>
        <taxon>Eukaryota</taxon>
        <taxon>Fungi</taxon>
        <taxon>Dikarya</taxon>
        <taxon>Basidiomycota</taxon>
        <taxon>Agaricomycotina</taxon>
        <taxon>Dacrymycetes</taxon>
        <taxon>Dacrymycetales</taxon>
        <taxon>Dacrymycetaceae</taxon>
        <taxon>Dacryopinax</taxon>
    </lineage>
</organism>
<evidence type="ECO:0000256" key="1">
    <source>
        <dbReference type="ARBA" id="ARBA00004141"/>
    </source>
</evidence>
<keyword evidence="3" id="KW-0472">Membrane</keyword>
<dbReference type="Gene3D" id="1.20.1250.20">
    <property type="entry name" value="MFS general substrate transporter like domains"/>
    <property type="match status" value="2"/>
</dbReference>
<reference evidence="5 6" key="1">
    <citation type="journal article" date="2012" name="Science">
        <title>The Paleozoic origin of enzymatic lignin decomposition reconstructed from 31 fungal genomes.</title>
        <authorList>
            <person name="Floudas D."/>
            <person name="Binder M."/>
            <person name="Riley R."/>
            <person name="Barry K."/>
            <person name="Blanchette R.A."/>
            <person name="Henrissat B."/>
            <person name="Martinez A.T."/>
            <person name="Otillar R."/>
            <person name="Spatafora J.W."/>
            <person name="Yadav J.S."/>
            <person name="Aerts A."/>
            <person name="Benoit I."/>
            <person name="Boyd A."/>
            <person name="Carlson A."/>
            <person name="Copeland A."/>
            <person name="Coutinho P.M."/>
            <person name="de Vries R.P."/>
            <person name="Ferreira P."/>
            <person name="Findley K."/>
            <person name="Foster B."/>
            <person name="Gaskell J."/>
            <person name="Glotzer D."/>
            <person name="Gorecki P."/>
            <person name="Heitman J."/>
            <person name="Hesse C."/>
            <person name="Hori C."/>
            <person name="Igarashi K."/>
            <person name="Jurgens J.A."/>
            <person name="Kallen N."/>
            <person name="Kersten P."/>
            <person name="Kohler A."/>
            <person name="Kuees U."/>
            <person name="Kumar T.K.A."/>
            <person name="Kuo A."/>
            <person name="LaButti K."/>
            <person name="Larrondo L.F."/>
            <person name="Lindquist E."/>
            <person name="Ling A."/>
            <person name="Lombard V."/>
            <person name="Lucas S."/>
            <person name="Lundell T."/>
            <person name="Martin R."/>
            <person name="McLaughlin D.J."/>
            <person name="Morgenstern I."/>
            <person name="Morin E."/>
            <person name="Murat C."/>
            <person name="Nagy L.G."/>
            <person name="Nolan M."/>
            <person name="Ohm R.A."/>
            <person name="Patyshakuliyeva A."/>
            <person name="Rokas A."/>
            <person name="Ruiz-Duenas F.J."/>
            <person name="Sabat G."/>
            <person name="Salamov A."/>
            <person name="Samejima M."/>
            <person name="Schmutz J."/>
            <person name="Slot J.C."/>
            <person name="St John F."/>
            <person name="Stenlid J."/>
            <person name="Sun H."/>
            <person name="Sun S."/>
            <person name="Syed K."/>
            <person name="Tsang A."/>
            <person name="Wiebenga A."/>
            <person name="Young D."/>
            <person name="Pisabarro A."/>
            <person name="Eastwood D.C."/>
            <person name="Martin F."/>
            <person name="Cullen D."/>
            <person name="Grigoriev I.V."/>
            <person name="Hibbett D.S."/>
        </authorList>
    </citation>
    <scope>NUCLEOTIDE SEQUENCE [LARGE SCALE GENOMIC DNA]</scope>
    <source>
        <strain evidence="5 6">DJM-731 SS1</strain>
    </source>
</reference>
<dbReference type="InterPro" id="IPR011701">
    <property type="entry name" value="MFS"/>
</dbReference>
<keyword evidence="6" id="KW-1185">Reference proteome</keyword>
<feature type="transmembrane region" description="Helical" evidence="3">
    <location>
        <begin position="68"/>
        <end position="89"/>
    </location>
</feature>
<dbReference type="RefSeq" id="XP_040627935.1">
    <property type="nucleotide sequence ID" value="XM_040770278.1"/>
</dbReference>
<dbReference type="GeneID" id="63685340"/>
<keyword evidence="3" id="KW-0812">Transmembrane</keyword>
<feature type="transmembrane region" description="Helical" evidence="3">
    <location>
        <begin position="393"/>
        <end position="413"/>
    </location>
</feature>
<dbReference type="GO" id="GO:0016020">
    <property type="term" value="C:membrane"/>
    <property type="evidence" value="ECO:0007669"/>
    <property type="project" value="UniProtKB-SubCell"/>
</dbReference>
<dbReference type="OMA" id="WIGGIQI"/>
<gene>
    <name evidence="5" type="ORF">DACRYDRAFT_116872</name>
</gene>
<sequence>MSDHEKPSSREAIGVSRTNTLIGAESNDLESGPQIILDPGKEDLGVVQTVHVIPDGGLKAWSTVLGSWLVMIATFGYMASFGVFQAFYVEDLLPNYSASEIAWIGGIQIFLLFSMSIVSGRLFDAHKFRATMLVGSVLHIGCCFALSAAQPGQYYQYFLSQGVGQGLAMGLMYLPSVAVLAHHFAKKRALVIGIVFTGSALGGVIFPILVNNIFQKNGFRWGVRAAGFLLLGLLALANLLMRPHYNPAHKKMAKPSILKLLQDRVYTFSMLSALCSGWGLFFPFFYLELYATSHGIDQTIALYTIAITNAGSILGRVVPNVFADRFGPITCQIPSQFVSAALIFALFGIKDQGSLIAFSVLYGVFSGAVFSLFAPMLAVMADSMAEVGIRMGLAFFVMGVAGLTGTPINGALIGSGPNYSWWKAIVFSGTTLLTGACLMTLTRYLFQQKRQKRWV</sequence>
<evidence type="ECO:0000256" key="3">
    <source>
        <dbReference type="SAM" id="Phobius"/>
    </source>
</evidence>
<dbReference type="AlphaFoldDB" id="M5GAT2"/>
<comment type="similarity">
    <text evidence="2">Belongs to the major facilitator superfamily. Monocarboxylate porter (TC 2.A.1.13) family.</text>
</comment>
<dbReference type="Pfam" id="PF07690">
    <property type="entry name" value="MFS_1"/>
    <property type="match status" value="1"/>
</dbReference>
<dbReference type="InterPro" id="IPR050327">
    <property type="entry name" value="Proton-linked_MCT"/>
</dbReference>
<feature type="transmembrane region" description="Helical" evidence="3">
    <location>
        <begin position="355"/>
        <end position="381"/>
    </location>
</feature>
<accession>M5GAT2</accession>
<feature type="transmembrane region" description="Helical" evidence="3">
    <location>
        <begin position="130"/>
        <end position="150"/>
    </location>
</feature>
<feature type="domain" description="Major facilitator superfamily (MFS) profile" evidence="4">
    <location>
        <begin position="265"/>
        <end position="455"/>
    </location>
</feature>
<protein>
    <submittedName>
        <fullName evidence="5">MFS general substrate transporter</fullName>
    </submittedName>
</protein>
<evidence type="ECO:0000256" key="2">
    <source>
        <dbReference type="ARBA" id="ARBA00006727"/>
    </source>
</evidence>
<feature type="transmembrane region" description="Helical" evidence="3">
    <location>
        <begin position="299"/>
        <end position="317"/>
    </location>
</feature>
<comment type="subcellular location">
    <subcellularLocation>
        <location evidence="1">Membrane</location>
        <topology evidence="1">Multi-pass membrane protein</topology>
    </subcellularLocation>
</comment>
<dbReference type="InterPro" id="IPR036259">
    <property type="entry name" value="MFS_trans_sf"/>
</dbReference>
<feature type="transmembrane region" description="Helical" evidence="3">
    <location>
        <begin position="329"/>
        <end position="349"/>
    </location>
</feature>
<proteinExistence type="inferred from homology"/>
<evidence type="ECO:0000259" key="4">
    <source>
        <dbReference type="PROSITE" id="PS50850"/>
    </source>
</evidence>
<feature type="transmembrane region" description="Helical" evidence="3">
    <location>
        <begin position="101"/>
        <end position="123"/>
    </location>
</feature>
<dbReference type="PANTHER" id="PTHR11360">
    <property type="entry name" value="MONOCARBOXYLATE TRANSPORTER"/>
    <property type="match status" value="1"/>
</dbReference>
<dbReference type="PROSITE" id="PS50850">
    <property type="entry name" value="MFS"/>
    <property type="match status" value="1"/>
</dbReference>
<dbReference type="PANTHER" id="PTHR11360:SF234">
    <property type="entry name" value="MFS-TYPE TRANSPORTER DBAD-RELATED"/>
    <property type="match status" value="1"/>
</dbReference>
<name>M5GAT2_DACPD</name>
<dbReference type="GO" id="GO:0022857">
    <property type="term" value="F:transmembrane transporter activity"/>
    <property type="evidence" value="ECO:0007669"/>
    <property type="project" value="InterPro"/>
</dbReference>
<feature type="transmembrane region" description="Helical" evidence="3">
    <location>
        <begin position="189"/>
        <end position="209"/>
    </location>
</feature>
<dbReference type="Proteomes" id="UP000030653">
    <property type="component" value="Unassembled WGS sequence"/>
</dbReference>
<feature type="transmembrane region" description="Helical" evidence="3">
    <location>
        <begin position="162"/>
        <end position="182"/>
    </location>
</feature>
<dbReference type="HOGENOM" id="CLU_001265_1_1_1"/>
<feature type="transmembrane region" description="Helical" evidence="3">
    <location>
        <begin position="425"/>
        <end position="446"/>
    </location>
</feature>
<dbReference type="OrthoDB" id="6499973at2759"/>
<dbReference type="SUPFAM" id="SSF103473">
    <property type="entry name" value="MFS general substrate transporter"/>
    <property type="match status" value="1"/>
</dbReference>
<feature type="transmembrane region" description="Helical" evidence="3">
    <location>
        <begin position="221"/>
        <end position="241"/>
    </location>
</feature>
<feature type="transmembrane region" description="Helical" evidence="3">
    <location>
        <begin position="265"/>
        <end position="287"/>
    </location>
</feature>
<evidence type="ECO:0000313" key="5">
    <source>
        <dbReference type="EMBL" id="EJU01038.1"/>
    </source>
</evidence>
<dbReference type="InterPro" id="IPR020846">
    <property type="entry name" value="MFS_dom"/>
</dbReference>